<evidence type="ECO:0000313" key="5">
    <source>
        <dbReference type="EMBL" id="ADU47703.1"/>
    </source>
</evidence>
<reference evidence="5 6" key="1">
    <citation type="journal article" date="2010" name="Stand. Genomic Sci.">
        <title>Complete genome sequence of Intrasporangium calvum type strain (7 KIP).</title>
        <authorList>
            <person name="Del Rio T.G."/>
            <person name="Chertkov O."/>
            <person name="Yasawong M."/>
            <person name="Lucas S."/>
            <person name="Deshpande S."/>
            <person name="Cheng J.F."/>
            <person name="Detter C."/>
            <person name="Tapia R."/>
            <person name="Han C."/>
            <person name="Goodwin L."/>
            <person name="Pitluck S."/>
            <person name="Liolios K."/>
            <person name="Ivanova N."/>
            <person name="Mavromatis K."/>
            <person name="Pati A."/>
            <person name="Chen A."/>
            <person name="Palaniappan K."/>
            <person name="Land M."/>
            <person name="Hauser L."/>
            <person name="Chang Y.J."/>
            <person name="Jeffries C.D."/>
            <person name="Rohde M."/>
            <person name="Pukall R."/>
            <person name="Sikorski J."/>
            <person name="Goker M."/>
            <person name="Woyke T."/>
            <person name="Bristow J."/>
            <person name="Eisen J.A."/>
            <person name="Markowitz V."/>
            <person name="Hugenholtz P."/>
            <person name="Kyrpides N.C."/>
            <person name="Klenk H.P."/>
            <person name="Lapidus A."/>
        </authorList>
    </citation>
    <scope>NUCLEOTIDE SEQUENCE [LARGE SCALE GENOMIC DNA]</scope>
    <source>
        <strain evidence="6">ATCC 23552 / DSM 43043 / JCM 3097 / NBRC 12989 / 7 KIP</strain>
    </source>
</reference>
<dbReference type="GO" id="GO:0016757">
    <property type="term" value="F:glycosyltransferase activity"/>
    <property type="evidence" value="ECO:0007669"/>
    <property type="project" value="UniProtKB-KW"/>
</dbReference>
<dbReference type="InterPro" id="IPR028098">
    <property type="entry name" value="Glyco_trans_4-like_N"/>
</dbReference>
<organism evidence="5 6">
    <name type="scientific">Intrasporangium calvum (strain ATCC 23552 / DSM 43043 / JCM 3097 / NBRC 12989 / NCIMB 10167 / NRRL B-3866 / 7 KIP)</name>
    <dbReference type="NCBI Taxonomy" id="710696"/>
    <lineage>
        <taxon>Bacteria</taxon>
        <taxon>Bacillati</taxon>
        <taxon>Actinomycetota</taxon>
        <taxon>Actinomycetes</taxon>
        <taxon>Micrococcales</taxon>
        <taxon>Intrasporangiaceae</taxon>
        <taxon>Intrasporangium</taxon>
    </lineage>
</organism>
<dbReference type="InterPro" id="IPR001296">
    <property type="entry name" value="Glyco_trans_1"/>
</dbReference>
<dbReference type="PANTHER" id="PTHR12526:SF510">
    <property type="entry name" value="D-INOSITOL 3-PHOSPHATE GLYCOSYLTRANSFERASE"/>
    <property type="match status" value="1"/>
</dbReference>
<name>E6SEU6_INTC7</name>
<dbReference type="EMBL" id="CP002343">
    <property type="protein sequence ID" value="ADU47703.1"/>
    <property type="molecule type" value="Genomic_DNA"/>
</dbReference>
<proteinExistence type="predicted"/>
<sequence>MRIVHAVCTDAFAGVERHIAMLAVAQADSGHEVVVVGGHARTMREVMDRPDIRHVAASTVWEVSRALGRLGDASVFNVHMTSAEIAAALARRSRRVPVVATRHFAATRGRSSRAAGLVARLAARRISAQIAVSRFVADRIEPTSTVVVSGVAPAGEPRAASARERRVLVAQRLEPEKQTADAVRIFAASGLAAEGWSLDVAGEGRQRRRLESLASQLGVGQAVRFLGHRSDTAELMDRAAVLLAPRPDEALGLTVLEAMSHGLPVVAAAGGGHLETICTTAPETCYSIGDLTAAASLLAELAHDPARRNALGQRLRTAQLRHFSVAAQAAATEAVYRSVL</sequence>
<dbReference type="KEGG" id="ica:Intca_1185"/>
<dbReference type="HOGENOM" id="CLU_760462_0_0_11"/>
<dbReference type="eggNOG" id="COG0438">
    <property type="taxonomic scope" value="Bacteria"/>
</dbReference>
<keyword evidence="6" id="KW-1185">Reference proteome</keyword>
<keyword evidence="2 5" id="KW-0808">Transferase</keyword>
<evidence type="ECO:0000256" key="2">
    <source>
        <dbReference type="ARBA" id="ARBA00022679"/>
    </source>
</evidence>
<gene>
    <name evidence="5" type="ordered locus">Intca_1185</name>
</gene>
<evidence type="ECO:0000256" key="1">
    <source>
        <dbReference type="ARBA" id="ARBA00022676"/>
    </source>
</evidence>
<dbReference type="PANTHER" id="PTHR12526">
    <property type="entry name" value="GLYCOSYLTRANSFERASE"/>
    <property type="match status" value="1"/>
</dbReference>
<dbReference type="Pfam" id="PF00534">
    <property type="entry name" value="Glycos_transf_1"/>
    <property type="match status" value="1"/>
</dbReference>
<keyword evidence="1" id="KW-0328">Glycosyltransferase</keyword>
<evidence type="ECO:0000313" key="6">
    <source>
        <dbReference type="Proteomes" id="UP000008914"/>
    </source>
</evidence>
<dbReference type="CDD" id="cd03801">
    <property type="entry name" value="GT4_PimA-like"/>
    <property type="match status" value="1"/>
</dbReference>
<dbReference type="SUPFAM" id="SSF53756">
    <property type="entry name" value="UDP-Glycosyltransferase/glycogen phosphorylase"/>
    <property type="match status" value="1"/>
</dbReference>
<evidence type="ECO:0000259" key="3">
    <source>
        <dbReference type="Pfam" id="PF00534"/>
    </source>
</evidence>
<dbReference type="STRING" id="710696.Intca_1185"/>
<accession>E6SEU6</accession>
<dbReference type="Proteomes" id="UP000008914">
    <property type="component" value="Chromosome"/>
</dbReference>
<evidence type="ECO:0000259" key="4">
    <source>
        <dbReference type="Pfam" id="PF13439"/>
    </source>
</evidence>
<dbReference type="Gene3D" id="3.40.50.2000">
    <property type="entry name" value="Glycogen Phosphorylase B"/>
    <property type="match status" value="2"/>
</dbReference>
<protein>
    <submittedName>
        <fullName evidence="5">Glycosyl transferase group 1</fullName>
    </submittedName>
</protein>
<feature type="domain" description="Glycosyl transferase family 1" evidence="3">
    <location>
        <begin position="163"/>
        <end position="314"/>
    </location>
</feature>
<dbReference type="AlphaFoldDB" id="E6SEU6"/>
<feature type="domain" description="Glycosyltransferase subfamily 4-like N-terminal" evidence="4">
    <location>
        <begin position="14"/>
        <end position="141"/>
    </location>
</feature>
<dbReference type="Pfam" id="PF13439">
    <property type="entry name" value="Glyco_transf_4"/>
    <property type="match status" value="1"/>
</dbReference>